<evidence type="ECO:0000256" key="3">
    <source>
        <dbReference type="ARBA" id="ARBA00022679"/>
    </source>
</evidence>
<name>A0ABR3JV73_9AGAR</name>
<evidence type="ECO:0000259" key="6">
    <source>
        <dbReference type="Pfam" id="PF02911"/>
    </source>
</evidence>
<comment type="caution">
    <text evidence="7">The sequence shown here is derived from an EMBL/GenBank/DDBJ whole genome shotgun (WGS) entry which is preliminary data.</text>
</comment>
<dbReference type="Pfam" id="PF02911">
    <property type="entry name" value="Formyl_trans_C"/>
    <property type="match status" value="1"/>
</dbReference>
<organism evidence="7 8">
    <name type="scientific">Hohenbuehelia grisea</name>
    <dbReference type="NCBI Taxonomy" id="104357"/>
    <lineage>
        <taxon>Eukaryota</taxon>
        <taxon>Fungi</taxon>
        <taxon>Dikarya</taxon>
        <taxon>Basidiomycota</taxon>
        <taxon>Agaricomycotina</taxon>
        <taxon>Agaricomycetes</taxon>
        <taxon>Agaricomycetidae</taxon>
        <taxon>Agaricales</taxon>
        <taxon>Pleurotineae</taxon>
        <taxon>Pleurotaceae</taxon>
        <taxon>Hohenbuehelia</taxon>
    </lineage>
</organism>
<dbReference type="Proteomes" id="UP001556367">
    <property type="component" value="Unassembled WGS sequence"/>
</dbReference>
<dbReference type="EC" id="2.1.2.9" evidence="2"/>
<comment type="similarity">
    <text evidence="1">Belongs to the Fmt family.</text>
</comment>
<keyword evidence="4" id="KW-0648">Protein biosynthesis</keyword>
<dbReference type="InterPro" id="IPR041711">
    <property type="entry name" value="Met-tRNA-FMT_N"/>
</dbReference>
<evidence type="ECO:0000313" key="7">
    <source>
        <dbReference type="EMBL" id="KAL0959712.1"/>
    </source>
</evidence>
<keyword evidence="3" id="KW-0808">Transferase</keyword>
<dbReference type="InterPro" id="IPR011034">
    <property type="entry name" value="Formyl_transferase-like_C_sf"/>
</dbReference>
<gene>
    <name evidence="7" type="ORF">HGRIS_011405</name>
</gene>
<evidence type="ECO:0000256" key="1">
    <source>
        <dbReference type="ARBA" id="ARBA00010699"/>
    </source>
</evidence>
<evidence type="ECO:0000313" key="8">
    <source>
        <dbReference type="Proteomes" id="UP001556367"/>
    </source>
</evidence>
<evidence type="ECO:0000256" key="4">
    <source>
        <dbReference type="ARBA" id="ARBA00022917"/>
    </source>
</evidence>
<dbReference type="PANTHER" id="PTHR11138">
    <property type="entry name" value="METHIONYL-TRNA FORMYLTRANSFERASE"/>
    <property type="match status" value="1"/>
</dbReference>
<dbReference type="InterPro" id="IPR002376">
    <property type="entry name" value="Formyl_transf_N"/>
</dbReference>
<reference evidence="8" key="1">
    <citation type="submission" date="2024-06" db="EMBL/GenBank/DDBJ databases">
        <title>Multi-omics analyses provide insights into the biosynthesis of the anticancer antibiotic pleurotin in Hohenbuehelia grisea.</title>
        <authorList>
            <person name="Weaver J.A."/>
            <person name="Alberti F."/>
        </authorList>
    </citation>
    <scope>NUCLEOTIDE SEQUENCE [LARGE SCALE GENOMIC DNA]</scope>
    <source>
        <strain evidence="8">T-177</strain>
    </source>
</reference>
<keyword evidence="8" id="KW-1185">Reference proteome</keyword>
<dbReference type="PANTHER" id="PTHR11138:SF5">
    <property type="entry name" value="METHIONYL-TRNA FORMYLTRANSFERASE, MITOCHONDRIAL"/>
    <property type="match status" value="1"/>
</dbReference>
<dbReference type="CDD" id="cd08646">
    <property type="entry name" value="FMT_core_Met-tRNA-FMT_N"/>
    <property type="match status" value="1"/>
</dbReference>
<dbReference type="Gene3D" id="3.40.50.12230">
    <property type="match status" value="1"/>
</dbReference>
<feature type="domain" description="Formyl transferase C-terminal" evidence="6">
    <location>
        <begin position="274"/>
        <end position="378"/>
    </location>
</feature>
<sequence length="395" mass="43712">MPSKRVFESRLALKAFNSQYYSSICCRHTLARRYSHQAAAEASTKSSSCRARAFDLLFLGRNEFSCLVLEELCKAPDVYRSITITTQPDEWIGRGRRTLSVSPLKTFGHARNIPVVEIPHRKPDLKLWKPPPPFDAPIPLADQVIITASFGRILPRSLLHRFPASRRLNVHPSLLPAYRGPAPIQHALLRGEKETGVCVIEMMERAKGIDAGPVWGMARIPIDANDTFSTLRDSSAREGGKLLVQVLRDMLVGRAQAVPQVIVPEAEMPKAPAITAEDAMIDFNSMSATGIVRRYRAIAHQRPLLAYLFNGKAVQLHSPSIYPDLPDRLLGLPPSHVVYDSTSAALLIRCADDSVLATPMVKQENKALMSALEWWNGVKGLGLVRDGSIRFCPGL</sequence>
<accession>A0ABR3JV73</accession>
<protein>
    <recommendedName>
        <fullName evidence="2">methionyl-tRNA formyltransferase</fullName>
        <ecNumber evidence="2">2.1.2.9</ecNumber>
    </recommendedName>
</protein>
<dbReference type="SUPFAM" id="SSF50486">
    <property type="entry name" value="FMT C-terminal domain-like"/>
    <property type="match status" value="1"/>
</dbReference>
<feature type="domain" description="Formyl transferase N-terminal" evidence="5">
    <location>
        <begin position="80"/>
        <end position="247"/>
    </location>
</feature>
<evidence type="ECO:0000259" key="5">
    <source>
        <dbReference type="Pfam" id="PF00551"/>
    </source>
</evidence>
<dbReference type="Pfam" id="PF00551">
    <property type="entry name" value="Formyl_trans_N"/>
    <property type="match status" value="1"/>
</dbReference>
<evidence type="ECO:0000256" key="2">
    <source>
        <dbReference type="ARBA" id="ARBA00012261"/>
    </source>
</evidence>
<dbReference type="SUPFAM" id="SSF53328">
    <property type="entry name" value="Formyltransferase"/>
    <property type="match status" value="1"/>
</dbReference>
<dbReference type="InterPro" id="IPR005793">
    <property type="entry name" value="Formyl_trans_C"/>
</dbReference>
<proteinExistence type="inferred from homology"/>
<dbReference type="EMBL" id="JASNQZ010000002">
    <property type="protein sequence ID" value="KAL0959712.1"/>
    <property type="molecule type" value="Genomic_DNA"/>
</dbReference>
<dbReference type="InterPro" id="IPR036477">
    <property type="entry name" value="Formyl_transf_N_sf"/>
</dbReference>